<accession>A0A814KNI7</accession>
<evidence type="ECO:0000313" key="2">
    <source>
        <dbReference type="Proteomes" id="UP000663879"/>
    </source>
</evidence>
<protein>
    <submittedName>
        <fullName evidence="1">Uncharacterized protein</fullName>
    </submittedName>
</protein>
<name>A0A814KNI7_9BILA</name>
<proteinExistence type="predicted"/>
<evidence type="ECO:0000313" key="1">
    <source>
        <dbReference type="EMBL" id="CAF1053733.1"/>
    </source>
</evidence>
<dbReference type="Proteomes" id="UP000663879">
    <property type="component" value="Unassembled WGS sequence"/>
</dbReference>
<keyword evidence="2" id="KW-1185">Reference proteome</keyword>
<dbReference type="EMBL" id="CAJNOC010005487">
    <property type="protein sequence ID" value="CAF1053733.1"/>
    <property type="molecule type" value="Genomic_DNA"/>
</dbReference>
<gene>
    <name evidence="1" type="ORF">OXX778_LOCUS18953</name>
</gene>
<organism evidence="1 2">
    <name type="scientific">Brachionus calyciflorus</name>
    <dbReference type="NCBI Taxonomy" id="104777"/>
    <lineage>
        <taxon>Eukaryota</taxon>
        <taxon>Metazoa</taxon>
        <taxon>Spiralia</taxon>
        <taxon>Gnathifera</taxon>
        <taxon>Rotifera</taxon>
        <taxon>Eurotatoria</taxon>
        <taxon>Monogononta</taxon>
        <taxon>Pseudotrocha</taxon>
        <taxon>Ploima</taxon>
        <taxon>Brachionidae</taxon>
        <taxon>Brachionus</taxon>
    </lineage>
</organism>
<sequence>MATNYCTCNSNNLNLVKKDIIISKLAFIYHGYDSARRLELDLLWYIDNYKLDWGSIHHCKLHIDEKAATDSALSSSGTWSEATLPCFSLKNSAFLEIKCSELIE</sequence>
<comment type="caution">
    <text evidence="1">The sequence shown here is derived from an EMBL/GenBank/DDBJ whole genome shotgun (WGS) entry which is preliminary data.</text>
</comment>
<dbReference type="AlphaFoldDB" id="A0A814KNI7"/>
<reference evidence="1" key="1">
    <citation type="submission" date="2021-02" db="EMBL/GenBank/DDBJ databases">
        <authorList>
            <person name="Nowell W R."/>
        </authorList>
    </citation>
    <scope>NUCLEOTIDE SEQUENCE</scope>
    <source>
        <strain evidence="1">Ploen Becks lab</strain>
    </source>
</reference>